<gene>
    <name evidence="1" type="ORF">S06H3_47163</name>
</gene>
<dbReference type="EMBL" id="BARV01029603">
    <property type="protein sequence ID" value="GAI32993.1"/>
    <property type="molecule type" value="Genomic_DNA"/>
</dbReference>
<reference evidence="1" key="1">
    <citation type="journal article" date="2014" name="Front. Microbiol.">
        <title>High frequency of phylogenetically diverse reductive dehalogenase-homologous genes in deep subseafloor sedimentary metagenomes.</title>
        <authorList>
            <person name="Kawai M."/>
            <person name="Futagami T."/>
            <person name="Toyoda A."/>
            <person name="Takaki Y."/>
            <person name="Nishi S."/>
            <person name="Hori S."/>
            <person name="Arai W."/>
            <person name="Tsubouchi T."/>
            <person name="Morono Y."/>
            <person name="Uchiyama I."/>
            <person name="Ito T."/>
            <person name="Fujiyama A."/>
            <person name="Inagaki F."/>
            <person name="Takami H."/>
        </authorList>
    </citation>
    <scope>NUCLEOTIDE SEQUENCE</scope>
    <source>
        <strain evidence="1">Expedition CK06-06</strain>
    </source>
</reference>
<dbReference type="AlphaFoldDB" id="X1MNW4"/>
<accession>X1MNW4</accession>
<comment type="caution">
    <text evidence="1">The sequence shown here is derived from an EMBL/GenBank/DDBJ whole genome shotgun (WGS) entry which is preliminary data.</text>
</comment>
<organism evidence="1">
    <name type="scientific">marine sediment metagenome</name>
    <dbReference type="NCBI Taxonomy" id="412755"/>
    <lineage>
        <taxon>unclassified sequences</taxon>
        <taxon>metagenomes</taxon>
        <taxon>ecological metagenomes</taxon>
    </lineage>
</organism>
<proteinExistence type="predicted"/>
<protein>
    <submittedName>
        <fullName evidence="1">Uncharacterized protein</fullName>
    </submittedName>
</protein>
<evidence type="ECO:0000313" key="1">
    <source>
        <dbReference type="EMBL" id="GAI32993.1"/>
    </source>
</evidence>
<name>X1MNW4_9ZZZZ</name>
<sequence>VLNKSTFDQITKNNPNFINQFNKAQGKQGIQFNEKSFLSNPQGFIGRGSVEQQALFNNALTGVQMSPIEDEDQFVVEEQDLSGIDPMNLLGYLSNKRIR</sequence>
<feature type="non-terminal residue" evidence="1">
    <location>
        <position position="1"/>
    </location>
</feature>